<dbReference type="EMBL" id="GGEC01000832">
    <property type="protein sequence ID" value="MBW81315.1"/>
    <property type="molecule type" value="Transcribed_RNA"/>
</dbReference>
<name>A0A2P2IJC1_RHIMU</name>
<protein>
    <submittedName>
        <fullName evidence="1">Uncharacterized protein</fullName>
    </submittedName>
</protein>
<sequence length="77" mass="8688">MGLVISVGRHVQPCPIRVGHQILLSQACPCFLDSQLGREIERDNNCSVTRFQSRQGNTSKKWHSCINLLTAKVNIQR</sequence>
<accession>A0A2P2IJC1</accession>
<proteinExistence type="predicted"/>
<dbReference type="AlphaFoldDB" id="A0A2P2IJC1"/>
<reference evidence="1" key="1">
    <citation type="submission" date="2018-02" db="EMBL/GenBank/DDBJ databases">
        <title>Rhizophora mucronata_Transcriptome.</title>
        <authorList>
            <person name="Meera S.P."/>
            <person name="Sreeshan A."/>
            <person name="Augustine A."/>
        </authorList>
    </citation>
    <scope>NUCLEOTIDE SEQUENCE</scope>
    <source>
        <tissue evidence="1">Leaf</tissue>
    </source>
</reference>
<evidence type="ECO:0000313" key="1">
    <source>
        <dbReference type="EMBL" id="MBW81315.1"/>
    </source>
</evidence>
<organism evidence="1">
    <name type="scientific">Rhizophora mucronata</name>
    <name type="common">Asiatic mangrove</name>
    <dbReference type="NCBI Taxonomy" id="61149"/>
    <lineage>
        <taxon>Eukaryota</taxon>
        <taxon>Viridiplantae</taxon>
        <taxon>Streptophyta</taxon>
        <taxon>Embryophyta</taxon>
        <taxon>Tracheophyta</taxon>
        <taxon>Spermatophyta</taxon>
        <taxon>Magnoliopsida</taxon>
        <taxon>eudicotyledons</taxon>
        <taxon>Gunneridae</taxon>
        <taxon>Pentapetalae</taxon>
        <taxon>rosids</taxon>
        <taxon>fabids</taxon>
        <taxon>Malpighiales</taxon>
        <taxon>Rhizophoraceae</taxon>
        <taxon>Rhizophora</taxon>
    </lineage>
</organism>